<comment type="similarity">
    <text evidence="2">Belongs to the autoinducer-2 exporter (AI-2E) (TC 2.A.86) family.</text>
</comment>
<keyword evidence="8" id="KW-1185">Reference proteome</keyword>
<protein>
    <submittedName>
        <fullName evidence="7">AI-2E family transporter</fullName>
    </submittedName>
</protein>
<keyword evidence="3 6" id="KW-0812">Transmembrane</keyword>
<evidence type="ECO:0000256" key="5">
    <source>
        <dbReference type="ARBA" id="ARBA00023136"/>
    </source>
</evidence>
<evidence type="ECO:0000256" key="6">
    <source>
        <dbReference type="SAM" id="Phobius"/>
    </source>
</evidence>
<dbReference type="Proteomes" id="UP000478546">
    <property type="component" value="Unassembled WGS sequence"/>
</dbReference>
<gene>
    <name evidence="7" type="ORF">GWO68_11920</name>
</gene>
<dbReference type="GO" id="GO:0055085">
    <property type="term" value="P:transmembrane transport"/>
    <property type="evidence" value="ECO:0007669"/>
    <property type="project" value="TreeGrafter"/>
</dbReference>
<feature type="transmembrane region" description="Helical" evidence="6">
    <location>
        <begin position="306"/>
        <end position="335"/>
    </location>
</feature>
<dbReference type="AlphaFoldDB" id="A0A6B2H3F8"/>
<dbReference type="Pfam" id="PF01594">
    <property type="entry name" value="AI-2E_transport"/>
    <property type="match status" value="1"/>
</dbReference>
<dbReference type="RefSeq" id="WP_162346683.1">
    <property type="nucleotide sequence ID" value="NZ_JAAEAA010000014.1"/>
</dbReference>
<dbReference type="PANTHER" id="PTHR21716:SF62">
    <property type="entry name" value="TRANSPORT PROTEIN YDBI-RELATED"/>
    <property type="match status" value="1"/>
</dbReference>
<evidence type="ECO:0000256" key="2">
    <source>
        <dbReference type="ARBA" id="ARBA00009773"/>
    </source>
</evidence>
<proteinExistence type="inferred from homology"/>
<comment type="caution">
    <text evidence="7">The sequence shown here is derived from an EMBL/GenBank/DDBJ whole genome shotgun (WGS) entry which is preliminary data.</text>
</comment>
<name>A0A6B2H3F8_9BACT</name>
<feature type="transmembrane region" description="Helical" evidence="6">
    <location>
        <begin position="37"/>
        <end position="56"/>
    </location>
</feature>
<feature type="transmembrane region" description="Helical" evidence="6">
    <location>
        <begin position="233"/>
        <end position="255"/>
    </location>
</feature>
<accession>A0A6B2H3F8</accession>
<keyword evidence="4 6" id="KW-1133">Transmembrane helix</keyword>
<sequence length="358" mass="38795">MGVPHSDASGFPKRVATATLIVLLITTAFYMLGQYGYFFLLVFAGILLSVLFSGIAEWFERKLHVNHGLALLLAVILFFGTLIGVFILIAPTVSKQVQEMQQTIPGSVDKVQTWLQSFGLGKKLINKVPDDMSELLPAPKSIFSKVSSVFSTTLSVLADIVIVIVTALFLASNPKLYTIGFTKLFPVRQRTRVLEVLGKCYTTLKLWLLAMLLAMTVIGVSTAIGYSLVGLPLALALAFISFLFAFVPTIGPWLATVPAGLVGLTVSPQLALYALLVYGAIQMVETYVITPLIFQKTVHLPPALLLFSQVLLGMLMGAIGLLLAAPLLAVTIVVINELYVKDVLEKEPQEPENTVTQA</sequence>
<feature type="transmembrane region" description="Helical" evidence="6">
    <location>
        <begin position="206"/>
        <end position="226"/>
    </location>
</feature>
<feature type="transmembrane region" description="Helical" evidence="6">
    <location>
        <begin position="68"/>
        <end position="90"/>
    </location>
</feature>
<organism evidence="7 8">
    <name type="scientific">Pontibacter fetidus</name>
    <dbReference type="NCBI Taxonomy" id="2700082"/>
    <lineage>
        <taxon>Bacteria</taxon>
        <taxon>Pseudomonadati</taxon>
        <taxon>Bacteroidota</taxon>
        <taxon>Cytophagia</taxon>
        <taxon>Cytophagales</taxon>
        <taxon>Hymenobacteraceae</taxon>
        <taxon>Pontibacter</taxon>
    </lineage>
</organism>
<dbReference type="EMBL" id="JAAEAA010000014">
    <property type="protein sequence ID" value="NDK56628.1"/>
    <property type="molecule type" value="Genomic_DNA"/>
</dbReference>
<evidence type="ECO:0000313" key="8">
    <source>
        <dbReference type="Proteomes" id="UP000478546"/>
    </source>
</evidence>
<evidence type="ECO:0000256" key="1">
    <source>
        <dbReference type="ARBA" id="ARBA00004141"/>
    </source>
</evidence>
<evidence type="ECO:0000313" key="7">
    <source>
        <dbReference type="EMBL" id="NDK56628.1"/>
    </source>
</evidence>
<dbReference type="PANTHER" id="PTHR21716">
    <property type="entry name" value="TRANSMEMBRANE PROTEIN"/>
    <property type="match status" value="1"/>
</dbReference>
<evidence type="ECO:0000256" key="3">
    <source>
        <dbReference type="ARBA" id="ARBA00022692"/>
    </source>
</evidence>
<evidence type="ECO:0000256" key="4">
    <source>
        <dbReference type="ARBA" id="ARBA00022989"/>
    </source>
</evidence>
<keyword evidence="5 6" id="KW-0472">Membrane</keyword>
<comment type="subcellular location">
    <subcellularLocation>
        <location evidence="1">Membrane</location>
        <topology evidence="1">Multi-pass membrane protein</topology>
    </subcellularLocation>
</comment>
<dbReference type="GO" id="GO:0016020">
    <property type="term" value="C:membrane"/>
    <property type="evidence" value="ECO:0007669"/>
    <property type="project" value="UniProtKB-SubCell"/>
</dbReference>
<feature type="transmembrane region" description="Helical" evidence="6">
    <location>
        <begin position="270"/>
        <end position="294"/>
    </location>
</feature>
<feature type="transmembrane region" description="Helical" evidence="6">
    <location>
        <begin position="149"/>
        <end position="171"/>
    </location>
</feature>
<reference evidence="7 8" key="1">
    <citation type="submission" date="2020-01" db="EMBL/GenBank/DDBJ databases">
        <authorList>
            <person name="Kim M.K."/>
        </authorList>
    </citation>
    <scope>NUCLEOTIDE SEQUENCE [LARGE SCALE GENOMIC DNA]</scope>
    <source>
        <strain evidence="7 8">BT213</strain>
    </source>
</reference>
<dbReference type="InterPro" id="IPR002549">
    <property type="entry name" value="AI-2E-like"/>
</dbReference>
<feature type="transmembrane region" description="Helical" evidence="6">
    <location>
        <begin position="15"/>
        <end position="32"/>
    </location>
</feature>